<dbReference type="InterPro" id="IPR011704">
    <property type="entry name" value="ATPase_dyneun-rel_AAA"/>
</dbReference>
<dbReference type="Pfam" id="PF25472">
    <property type="entry name" value="DUF7902"/>
    <property type="match status" value="1"/>
</dbReference>
<reference evidence="4 5" key="1">
    <citation type="journal article" date="2019" name="Int. J. Syst. Evol. Microbiol.">
        <title>The Global Catalogue of Microorganisms (GCM) 10K type strain sequencing project: providing services to taxonomists for standard genome sequencing and annotation.</title>
        <authorList>
            <consortium name="The Broad Institute Genomics Platform"/>
            <consortium name="The Broad Institute Genome Sequencing Center for Infectious Disease"/>
            <person name="Wu L."/>
            <person name="Ma J."/>
        </authorList>
    </citation>
    <scope>NUCLEOTIDE SEQUENCE [LARGE SCALE GENOMIC DNA]</scope>
    <source>
        <strain evidence="4 5">JCM 15481</strain>
    </source>
</reference>
<feature type="domain" description="AAA+ ATPase" evidence="3">
    <location>
        <begin position="1368"/>
        <end position="1561"/>
    </location>
</feature>
<feature type="region of interest" description="Disordered" evidence="2">
    <location>
        <begin position="115"/>
        <end position="155"/>
    </location>
</feature>
<dbReference type="SUPFAM" id="SSF52540">
    <property type="entry name" value="P-loop containing nucleoside triphosphate hydrolases"/>
    <property type="match status" value="1"/>
</dbReference>
<feature type="compositionally biased region" description="Basic and acidic residues" evidence="2">
    <location>
        <begin position="115"/>
        <end position="131"/>
    </location>
</feature>
<dbReference type="InterPro" id="IPR020958">
    <property type="entry name" value="DUF3686"/>
</dbReference>
<name>A0ABN2XCL2_9ACTN</name>
<proteinExistence type="predicted"/>
<gene>
    <name evidence="4" type="ORF">GCM10009802_05200</name>
</gene>
<comment type="caution">
    <text evidence="4">The sequence shown here is derived from an EMBL/GenBank/DDBJ whole genome shotgun (WGS) entry which is preliminary data.</text>
</comment>
<sequence length="1701" mass="181772">MEDEVETAPPQVHGSPDALAAGTYEVLRDRLRTAAEELARRAETLNARRVAAFGGAEARLAGTERIRTEHNCVPRDIVQIGGVLLFGYNVHLGLKPETDVADVFSLQHFEFADEAGKSTDRGADAGEDGHGDGGGAQGGHDGQGGQGGGGADGAAIRFRPASQDAVPGLLDDPAFRRDFAELYRYYRETQLLQLRLAGSHLLAVFQTGNALTDIRVLRWRVAPDGAVAYVDNRGERDHVFPPAHDFEWTATTRADHVQGRHPHVSVRGLVFVECVGGTLTLKAEDSTDTGEGIYSEPVDEPLQSLADAEIDYALVGPLVLLRILPYNEKTRRHLVYNTRSKEVVRLDGLGRACRRLPEEQGVIFPGGYYLADVPAGSAARTFDTDTKDLEYQGVVHSPNGEDVLYVFHARAEGRTLLLPYNVIRKDVATLWQTHGWSLFEDGTMIVLRTAAGGEPTRVHPVQVWRTPYVSDAHAAAQPAGTGPLARIGNAELVRGISDCLSVARMADEMEPSRAVFEAIVAAANRVADHHHWLGEPAIGGAPASEGVAGGGGGTSAGEGAAGGGGDLAAPLESVRTTAEQVIDEFERVEELRAQAAAAVDEAAARITGQVRRARGTAPDTADGWVTQIAGLRRSQGRLETLREQRYADLGRIDELDAQLAESLAAAGRRAVAFLSEETAFDAARSTADELAAEAGAVATAAAAEPVAGRIDEQAAALQAVTEVIGTLDLADATLRTSILARIGEVLGAVNRARARLDGRRRELREQEGSAEFAAEFALLGQAVTGGLAAAGTPEDCDEQLGRLMLRLEDLEAKFGSAEDFAEQIAARREEVHEAFSARKQAQLDERARHADRLARSAERILGTVSRRTAALRSADDVHTFFASDPLVAKVRTTAAELRTLGDTVRAEELEGRLKAARQEAVRALRDRADLYDDGQGTLRLGRHRFAVNSRPAELTLVPQDGEPVFVITGTDYRAPVADPGFADTRDFWDQPLVSESPAVYRGEYLAARLLAGAPAAELAAAAGDGAGEGGGGDGGVDGLAELARQAAAAAYAVRYDRGVHDGFAAAILGALLRLRDECGLLRFTPEVRAAAQLFWAYGTGVEERAGWSTRARSLARARAAFGLGRTDGTVAELSDELAARAAEFHTAAGLPLPGARARADVGAYLFEELAAADPPAFVTGPAARALRTGFLEALGPGGAKDYARDLDARAGALAARHQLAAAWLGAYAAGTGADAAGLAEAVAVEVTGAALARQDSGAVTETAVEGLLGSHRRIDGGRLVVRLDEFLARTAEFSDVRVPAYRQYLRRRTALVGAERERLRLDTYRPQVMSTFVRNRLLDEVYLPLIGDNLAKQLGTAGGESGARRTDSQGLLLLLSPPGYGKTSLMEYVAARLGLVFVKVDGPALGTGTTSLDPAAAPDAGARREVEKINFALAMGNNTLLYLDDIQHTSPELLQRFVSLCDAQRRMEGVWDGSSRVFDLRGKRFAVCMAGNPFTESGARFQVPDMLANRADVWNLGDVLSGREQLFALSHIENALTSNPVLAPLASRERADTDLLVRLARGDADARADRLAHPYATAELDQVLGVLRRLLHVRDTVLKVNAAYIASAAQSDAARTEPPFKLQGSYRNTNRLAERIMPVMNDDEVEALIDDHYLGEAQTLAQGAEANLLKLAELRGRLTEPQAERWEAVKAAYAATRPGGR</sequence>
<evidence type="ECO:0000259" key="3">
    <source>
        <dbReference type="SMART" id="SM00382"/>
    </source>
</evidence>
<feature type="region of interest" description="Disordered" evidence="2">
    <location>
        <begin position="536"/>
        <end position="565"/>
    </location>
</feature>
<dbReference type="SMART" id="SM00382">
    <property type="entry name" value="AAA"/>
    <property type="match status" value="1"/>
</dbReference>
<accession>A0ABN2XCL2</accession>
<dbReference type="Gene3D" id="3.40.50.300">
    <property type="entry name" value="P-loop containing nucleotide triphosphate hydrolases"/>
    <property type="match status" value="1"/>
</dbReference>
<organism evidence="4 5">
    <name type="scientific">Streptomyces synnematoformans</name>
    <dbReference type="NCBI Taxonomy" id="415721"/>
    <lineage>
        <taxon>Bacteria</taxon>
        <taxon>Bacillati</taxon>
        <taxon>Actinomycetota</taxon>
        <taxon>Actinomycetes</taxon>
        <taxon>Kitasatosporales</taxon>
        <taxon>Streptomycetaceae</taxon>
        <taxon>Streptomyces</taxon>
    </lineage>
</organism>
<protein>
    <submittedName>
        <fullName evidence="4">DNA repair ATPase</fullName>
    </submittedName>
</protein>
<dbReference type="Pfam" id="PF07728">
    <property type="entry name" value="AAA_5"/>
    <property type="match status" value="1"/>
</dbReference>
<feature type="compositionally biased region" description="Gly residues" evidence="2">
    <location>
        <begin position="547"/>
        <end position="565"/>
    </location>
</feature>
<dbReference type="RefSeq" id="WP_344287415.1">
    <property type="nucleotide sequence ID" value="NZ_BAAAPF010000004.1"/>
</dbReference>
<evidence type="ECO:0000313" key="4">
    <source>
        <dbReference type="EMBL" id="GAA2109007.1"/>
    </source>
</evidence>
<feature type="coiled-coil region" evidence="1">
    <location>
        <begin position="906"/>
        <end position="933"/>
    </location>
</feature>
<evidence type="ECO:0000313" key="5">
    <source>
        <dbReference type="Proteomes" id="UP001500443"/>
    </source>
</evidence>
<dbReference type="InterPro" id="IPR003593">
    <property type="entry name" value="AAA+_ATPase"/>
</dbReference>
<keyword evidence="5" id="KW-1185">Reference proteome</keyword>
<dbReference type="InterPro" id="IPR027417">
    <property type="entry name" value="P-loop_NTPase"/>
</dbReference>
<feature type="compositionally biased region" description="Gly residues" evidence="2">
    <location>
        <begin position="132"/>
        <end position="152"/>
    </location>
</feature>
<evidence type="ECO:0000256" key="2">
    <source>
        <dbReference type="SAM" id="MobiDB-lite"/>
    </source>
</evidence>
<dbReference type="Pfam" id="PF12458">
    <property type="entry name" value="DUF3686"/>
    <property type="match status" value="2"/>
</dbReference>
<dbReference type="EMBL" id="BAAAPF010000004">
    <property type="protein sequence ID" value="GAA2109007.1"/>
    <property type="molecule type" value="Genomic_DNA"/>
</dbReference>
<keyword evidence="1" id="KW-0175">Coiled coil</keyword>
<evidence type="ECO:0000256" key="1">
    <source>
        <dbReference type="SAM" id="Coils"/>
    </source>
</evidence>
<dbReference type="Proteomes" id="UP001500443">
    <property type="component" value="Unassembled WGS sequence"/>
</dbReference>
<dbReference type="InterPro" id="IPR057224">
    <property type="entry name" value="DUF7902"/>
</dbReference>